<dbReference type="CDD" id="cd00158">
    <property type="entry name" value="RHOD"/>
    <property type="match status" value="1"/>
</dbReference>
<keyword evidence="8" id="KW-1185">Reference proteome</keyword>
<organism evidence="7 8">
    <name type="scientific">Vibrio natriegens NBRC 15636 = ATCC 14048 = DSM 759</name>
    <dbReference type="NCBI Taxonomy" id="1219067"/>
    <lineage>
        <taxon>Bacteria</taxon>
        <taxon>Pseudomonadati</taxon>
        <taxon>Pseudomonadota</taxon>
        <taxon>Gammaproteobacteria</taxon>
        <taxon>Vibrionales</taxon>
        <taxon>Vibrionaceae</taxon>
        <taxon>Vibrio</taxon>
    </lineage>
</organism>
<dbReference type="SMART" id="SM00418">
    <property type="entry name" value="HTH_ARSR"/>
    <property type="match status" value="1"/>
</dbReference>
<dbReference type="KEGG" id="vna:PN96_21800"/>
<dbReference type="InterPro" id="IPR036390">
    <property type="entry name" value="WH_DNA-bd_sf"/>
</dbReference>
<dbReference type="PRINTS" id="PR00778">
    <property type="entry name" value="HTHARSR"/>
</dbReference>
<sequence>MICKPCQCILTCLVTSIGFGDRSLVDSYAYENVGEFAKALGHEKRLLIIELLSSHERCVEDLATAMGIGVKSVSAHLKVMRTQGILTTRKEGLRVYYRLRNDNILKLFQSLWEVALSNKDITPLDKNSDFCLTLKDLLGALESKKTVLLDVRESDMYEEGHIPSAISIPVDELTQWAENYENSDEMVVVYCEGYYCIQAIDATNILKDKGLNVKMYRNGLDEWAASGFEVAK</sequence>
<dbReference type="SMART" id="SM00450">
    <property type="entry name" value="RHOD"/>
    <property type="match status" value="1"/>
</dbReference>
<name>A0AAN0Y845_VIBNA</name>
<dbReference type="AlphaFoldDB" id="A0AAN0Y845"/>
<proteinExistence type="predicted"/>
<dbReference type="PROSITE" id="PS50206">
    <property type="entry name" value="RHODANESE_3"/>
    <property type="match status" value="1"/>
</dbReference>
<keyword evidence="1" id="KW-0059">Arsenical resistance</keyword>
<evidence type="ECO:0000313" key="7">
    <source>
        <dbReference type="EMBL" id="ANQ15644.1"/>
    </source>
</evidence>
<evidence type="ECO:0000313" key="8">
    <source>
        <dbReference type="Proteomes" id="UP000092741"/>
    </source>
</evidence>
<evidence type="ECO:0000259" key="6">
    <source>
        <dbReference type="PROSITE" id="PS50987"/>
    </source>
</evidence>
<keyword evidence="3" id="KW-0238">DNA-binding</keyword>
<gene>
    <name evidence="7" type="ORF">BA890_17295</name>
</gene>
<feature type="domain" description="Rhodanese" evidence="5">
    <location>
        <begin position="142"/>
        <end position="232"/>
    </location>
</feature>
<dbReference type="Gene3D" id="1.10.10.10">
    <property type="entry name" value="Winged helix-like DNA-binding domain superfamily/Winged helix DNA-binding domain"/>
    <property type="match status" value="1"/>
</dbReference>
<dbReference type="Gene3D" id="3.40.250.10">
    <property type="entry name" value="Rhodanese-like domain"/>
    <property type="match status" value="1"/>
</dbReference>
<dbReference type="InterPro" id="IPR051081">
    <property type="entry name" value="HTH_MetalResp_TranReg"/>
</dbReference>
<dbReference type="InterPro" id="IPR001845">
    <property type="entry name" value="HTH_ArsR_DNA-bd_dom"/>
</dbReference>
<protein>
    <submittedName>
        <fullName evidence="7">Transcriptional regulator</fullName>
    </submittedName>
</protein>
<dbReference type="GO" id="GO:0003677">
    <property type="term" value="F:DNA binding"/>
    <property type="evidence" value="ECO:0007669"/>
    <property type="project" value="UniProtKB-KW"/>
</dbReference>
<dbReference type="InterPro" id="IPR001763">
    <property type="entry name" value="Rhodanese-like_dom"/>
</dbReference>
<dbReference type="InterPro" id="IPR036873">
    <property type="entry name" value="Rhodanese-like_dom_sf"/>
</dbReference>
<evidence type="ECO:0000256" key="4">
    <source>
        <dbReference type="ARBA" id="ARBA00023163"/>
    </source>
</evidence>
<feature type="domain" description="HTH arsR-type" evidence="6">
    <location>
        <begin position="25"/>
        <end position="119"/>
    </location>
</feature>
<dbReference type="PANTHER" id="PTHR33154:SF18">
    <property type="entry name" value="ARSENICAL RESISTANCE OPERON REPRESSOR"/>
    <property type="match status" value="1"/>
</dbReference>
<dbReference type="CDD" id="cd00090">
    <property type="entry name" value="HTH_ARSR"/>
    <property type="match status" value="1"/>
</dbReference>
<dbReference type="SUPFAM" id="SSF46785">
    <property type="entry name" value="Winged helix' DNA-binding domain"/>
    <property type="match status" value="1"/>
</dbReference>
<keyword evidence="4" id="KW-0804">Transcription</keyword>
<reference evidence="7 8" key="1">
    <citation type="submission" date="2016-07" db="EMBL/GenBank/DDBJ databases">
        <title>Developing Vibrio natriegens as a novel, fast-growing host for biotechnology.</title>
        <authorList>
            <person name="Weinstock M.T."/>
            <person name="Hesek E.D."/>
            <person name="Wilson C.M."/>
            <person name="Gibson D.G."/>
        </authorList>
    </citation>
    <scope>NUCLEOTIDE SEQUENCE [LARGE SCALE GENOMIC DNA]</scope>
    <source>
        <strain evidence="7 8">ATCC 14048</strain>
    </source>
</reference>
<dbReference type="InterPro" id="IPR036388">
    <property type="entry name" value="WH-like_DNA-bd_sf"/>
</dbReference>
<dbReference type="GO" id="GO:0003700">
    <property type="term" value="F:DNA-binding transcription factor activity"/>
    <property type="evidence" value="ECO:0007669"/>
    <property type="project" value="InterPro"/>
</dbReference>
<dbReference type="InterPro" id="IPR011991">
    <property type="entry name" value="ArsR-like_HTH"/>
</dbReference>
<evidence type="ECO:0000259" key="5">
    <source>
        <dbReference type="PROSITE" id="PS50206"/>
    </source>
</evidence>
<dbReference type="PROSITE" id="PS50987">
    <property type="entry name" value="HTH_ARSR_2"/>
    <property type="match status" value="1"/>
</dbReference>
<dbReference type="SUPFAM" id="SSF52821">
    <property type="entry name" value="Rhodanese/Cell cycle control phosphatase"/>
    <property type="match status" value="1"/>
</dbReference>
<evidence type="ECO:0000256" key="3">
    <source>
        <dbReference type="ARBA" id="ARBA00023125"/>
    </source>
</evidence>
<evidence type="ECO:0000256" key="2">
    <source>
        <dbReference type="ARBA" id="ARBA00023015"/>
    </source>
</evidence>
<accession>A0AAN0Y845</accession>
<dbReference type="Proteomes" id="UP000092741">
    <property type="component" value="Chromosome 2"/>
</dbReference>
<dbReference type="NCBIfam" id="NF033788">
    <property type="entry name" value="HTH_metalloreg"/>
    <property type="match status" value="1"/>
</dbReference>
<dbReference type="Pfam" id="PF01022">
    <property type="entry name" value="HTH_5"/>
    <property type="match status" value="1"/>
</dbReference>
<dbReference type="EMBL" id="CP016346">
    <property type="protein sequence ID" value="ANQ15644.1"/>
    <property type="molecule type" value="Genomic_DNA"/>
</dbReference>
<keyword evidence="2" id="KW-0805">Transcription regulation</keyword>
<dbReference type="Pfam" id="PF00581">
    <property type="entry name" value="Rhodanese"/>
    <property type="match status" value="1"/>
</dbReference>
<dbReference type="GO" id="GO:0046685">
    <property type="term" value="P:response to arsenic-containing substance"/>
    <property type="evidence" value="ECO:0007669"/>
    <property type="project" value="UniProtKB-KW"/>
</dbReference>
<dbReference type="PANTHER" id="PTHR33154">
    <property type="entry name" value="TRANSCRIPTIONAL REGULATOR, ARSR FAMILY"/>
    <property type="match status" value="1"/>
</dbReference>
<evidence type="ECO:0000256" key="1">
    <source>
        <dbReference type="ARBA" id="ARBA00022849"/>
    </source>
</evidence>